<evidence type="ECO:0000313" key="3">
    <source>
        <dbReference type="EMBL" id="KAJ7768615.1"/>
    </source>
</evidence>
<keyword evidence="1" id="KW-1133">Transmembrane helix</keyword>
<protein>
    <submittedName>
        <fullName evidence="3">Uncharacterized protein</fullName>
    </submittedName>
</protein>
<dbReference type="Proteomes" id="UP001215280">
    <property type="component" value="Unassembled WGS sequence"/>
</dbReference>
<organism evidence="3 4">
    <name type="scientific">Mycena maculata</name>
    <dbReference type="NCBI Taxonomy" id="230809"/>
    <lineage>
        <taxon>Eukaryota</taxon>
        <taxon>Fungi</taxon>
        <taxon>Dikarya</taxon>
        <taxon>Basidiomycota</taxon>
        <taxon>Agaricomycotina</taxon>
        <taxon>Agaricomycetes</taxon>
        <taxon>Agaricomycetidae</taxon>
        <taxon>Agaricales</taxon>
        <taxon>Marasmiineae</taxon>
        <taxon>Mycenaceae</taxon>
        <taxon>Mycena</taxon>
    </lineage>
</organism>
<keyword evidence="2" id="KW-0732">Signal</keyword>
<gene>
    <name evidence="3" type="ORF">DFH07DRAFT_769160</name>
</gene>
<dbReference type="EMBL" id="JARJLG010000027">
    <property type="protein sequence ID" value="KAJ7768615.1"/>
    <property type="molecule type" value="Genomic_DNA"/>
</dbReference>
<comment type="caution">
    <text evidence="3">The sequence shown here is derived from an EMBL/GenBank/DDBJ whole genome shotgun (WGS) entry which is preliminary data.</text>
</comment>
<evidence type="ECO:0000313" key="4">
    <source>
        <dbReference type="Proteomes" id="UP001215280"/>
    </source>
</evidence>
<feature type="chain" id="PRO_5042245875" evidence="2">
    <location>
        <begin position="21"/>
        <end position="254"/>
    </location>
</feature>
<proteinExistence type="predicted"/>
<evidence type="ECO:0000256" key="2">
    <source>
        <dbReference type="SAM" id="SignalP"/>
    </source>
</evidence>
<keyword evidence="4" id="KW-1185">Reference proteome</keyword>
<feature type="transmembrane region" description="Helical" evidence="1">
    <location>
        <begin position="116"/>
        <end position="137"/>
    </location>
</feature>
<keyword evidence="1" id="KW-0812">Transmembrane</keyword>
<dbReference type="AlphaFoldDB" id="A0AAD7JQR1"/>
<name>A0AAD7JQR1_9AGAR</name>
<evidence type="ECO:0000256" key="1">
    <source>
        <dbReference type="SAM" id="Phobius"/>
    </source>
</evidence>
<reference evidence="3" key="1">
    <citation type="submission" date="2023-03" db="EMBL/GenBank/DDBJ databases">
        <title>Massive genome expansion in bonnet fungi (Mycena s.s.) driven by repeated elements and novel gene families across ecological guilds.</title>
        <authorList>
            <consortium name="Lawrence Berkeley National Laboratory"/>
            <person name="Harder C.B."/>
            <person name="Miyauchi S."/>
            <person name="Viragh M."/>
            <person name="Kuo A."/>
            <person name="Thoen E."/>
            <person name="Andreopoulos B."/>
            <person name="Lu D."/>
            <person name="Skrede I."/>
            <person name="Drula E."/>
            <person name="Henrissat B."/>
            <person name="Morin E."/>
            <person name="Kohler A."/>
            <person name="Barry K."/>
            <person name="LaButti K."/>
            <person name="Morin E."/>
            <person name="Salamov A."/>
            <person name="Lipzen A."/>
            <person name="Mereny Z."/>
            <person name="Hegedus B."/>
            <person name="Baldrian P."/>
            <person name="Stursova M."/>
            <person name="Weitz H."/>
            <person name="Taylor A."/>
            <person name="Grigoriev I.V."/>
            <person name="Nagy L.G."/>
            <person name="Martin F."/>
            <person name="Kauserud H."/>
        </authorList>
    </citation>
    <scope>NUCLEOTIDE SEQUENCE</scope>
    <source>
        <strain evidence="3">CBHHK188m</strain>
    </source>
</reference>
<keyword evidence="1" id="KW-0472">Membrane</keyword>
<feature type="signal peptide" evidence="2">
    <location>
        <begin position="1"/>
        <end position="20"/>
    </location>
</feature>
<sequence length="254" mass="27318">MKLIPSMLAVALGGSAFAAGASTPTLLAYGTCSPNVTYVRPASEGLSPEESNWLDSSTGVGGAAVLLTSCLPSIKIEWTLQVFDDVFSSTFFAFTPRVFSEITEASHRPSKLYSRFGIQLCFPVILGVTQLTIYLVGPDEYLTALYVEAVNFHFTIIGVVFATLWGVEGHWEDSRNMPSDHSGPSTIQFNTHSVSSRGPAQMPKEMVAFPGMDISIPTCTDVCLPTFHAAGGEEIKPEASVYELQGRSTHDLPA</sequence>
<accession>A0AAD7JQR1</accession>
<feature type="transmembrane region" description="Helical" evidence="1">
    <location>
        <begin position="149"/>
        <end position="167"/>
    </location>
</feature>